<sequence>MKTLFAAAAAILFTSPAIAGGIDDGASAIELHFVKTSGWSAVVCDTEELNDRSFVYCHPVLNTSVGGLFEVTERDGKPVVHPVTGKAKQYVNAESIEAMDGGRIAVEEWGGNPAEISALIDVFQS</sequence>
<dbReference type="EMBL" id="FWXR01000002">
    <property type="protein sequence ID" value="SMC43275.1"/>
    <property type="molecule type" value="Genomic_DNA"/>
</dbReference>
<keyword evidence="1" id="KW-0732">Signal</keyword>
<organism evidence="2 3">
    <name type="scientific">Fulvimarina manganoxydans</name>
    <dbReference type="NCBI Taxonomy" id="937218"/>
    <lineage>
        <taxon>Bacteria</taxon>
        <taxon>Pseudomonadati</taxon>
        <taxon>Pseudomonadota</taxon>
        <taxon>Alphaproteobacteria</taxon>
        <taxon>Hyphomicrobiales</taxon>
        <taxon>Aurantimonadaceae</taxon>
        <taxon>Fulvimarina</taxon>
    </lineage>
</organism>
<accession>A0A1W1Z496</accession>
<reference evidence="2 3" key="1">
    <citation type="submission" date="2017-04" db="EMBL/GenBank/DDBJ databases">
        <authorList>
            <person name="Afonso C.L."/>
            <person name="Miller P.J."/>
            <person name="Scott M.A."/>
            <person name="Spackman E."/>
            <person name="Goraichik I."/>
            <person name="Dimitrov K.M."/>
            <person name="Suarez D.L."/>
            <person name="Swayne D.E."/>
        </authorList>
    </citation>
    <scope>NUCLEOTIDE SEQUENCE [LARGE SCALE GENOMIC DNA]</scope>
    <source>
        <strain evidence="2 3">CGMCC 1.10972</strain>
    </source>
</reference>
<dbReference type="Proteomes" id="UP000192656">
    <property type="component" value="Unassembled WGS sequence"/>
</dbReference>
<evidence type="ECO:0000313" key="3">
    <source>
        <dbReference type="Proteomes" id="UP000192656"/>
    </source>
</evidence>
<keyword evidence="3" id="KW-1185">Reference proteome</keyword>
<proteinExistence type="predicted"/>
<dbReference type="STRING" id="937218.SAMN06297251_102150"/>
<feature type="chain" id="PRO_5013117069" evidence="1">
    <location>
        <begin position="20"/>
        <end position="125"/>
    </location>
</feature>
<name>A0A1W1Z496_9HYPH</name>
<evidence type="ECO:0000313" key="2">
    <source>
        <dbReference type="EMBL" id="SMC43275.1"/>
    </source>
</evidence>
<dbReference type="RefSeq" id="WP_170923156.1">
    <property type="nucleotide sequence ID" value="NZ_FWXR01000002.1"/>
</dbReference>
<protein>
    <submittedName>
        <fullName evidence="2">Uncharacterized protein</fullName>
    </submittedName>
</protein>
<evidence type="ECO:0000256" key="1">
    <source>
        <dbReference type="SAM" id="SignalP"/>
    </source>
</evidence>
<feature type="signal peptide" evidence="1">
    <location>
        <begin position="1"/>
        <end position="19"/>
    </location>
</feature>
<dbReference type="AlphaFoldDB" id="A0A1W1Z496"/>
<gene>
    <name evidence="2" type="ORF">SAMN06297251_102150</name>
</gene>